<proteinExistence type="predicted"/>
<accession>A0ABS8JDI7</accession>
<name>A0ABS8JDI7_9GAMM</name>
<dbReference type="InterPro" id="IPR053167">
    <property type="entry name" value="Spore_coat_component"/>
</dbReference>
<feature type="chain" id="PRO_5045758377" evidence="1">
    <location>
        <begin position="28"/>
        <end position="166"/>
    </location>
</feature>
<dbReference type="Proteomes" id="UP001165293">
    <property type="component" value="Unassembled WGS sequence"/>
</dbReference>
<gene>
    <name evidence="3" type="ORF">LK996_01040</name>
</gene>
<evidence type="ECO:0000256" key="1">
    <source>
        <dbReference type="SAM" id="SignalP"/>
    </source>
</evidence>
<dbReference type="RefSeq" id="WP_230525324.1">
    <property type="nucleotide sequence ID" value="NZ_JAJGAK010000001.1"/>
</dbReference>
<protein>
    <submittedName>
        <fullName evidence="3">Spore coat U domain-containing protein</fullName>
    </submittedName>
</protein>
<dbReference type="EMBL" id="JAJGAK010000001">
    <property type="protein sequence ID" value="MCC8361670.1"/>
    <property type="molecule type" value="Genomic_DNA"/>
</dbReference>
<dbReference type="PANTHER" id="PTHR37089">
    <property type="entry name" value="PROTEIN U-RELATED"/>
    <property type="match status" value="1"/>
</dbReference>
<dbReference type="InterPro" id="IPR007893">
    <property type="entry name" value="Spore_coat_U/FanG"/>
</dbReference>
<organism evidence="3 4">
    <name type="scientific">Noviluteimonas lactosilytica</name>
    <dbReference type="NCBI Taxonomy" id="2888523"/>
    <lineage>
        <taxon>Bacteria</taxon>
        <taxon>Pseudomonadati</taxon>
        <taxon>Pseudomonadota</taxon>
        <taxon>Gammaproteobacteria</taxon>
        <taxon>Lysobacterales</taxon>
        <taxon>Lysobacteraceae</taxon>
        <taxon>Noviluteimonas</taxon>
    </lineage>
</organism>
<keyword evidence="4" id="KW-1185">Reference proteome</keyword>
<keyword evidence="1" id="KW-0732">Signal</keyword>
<feature type="signal peptide" evidence="1">
    <location>
        <begin position="1"/>
        <end position="27"/>
    </location>
</feature>
<reference evidence="3" key="1">
    <citation type="submission" date="2021-10" db="EMBL/GenBank/DDBJ databases">
        <authorList>
            <person name="Lyu M."/>
            <person name="Wang X."/>
            <person name="Meng X."/>
            <person name="Xu K."/>
        </authorList>
    </citation>
    <scope>NUCLEOTIDE SEQUENCE</scope>
    <source>
        <strain evidence="3">A6</strain>
    </source>
</reference>
<dbReference type="PANTHER" id="PTHR37089:SF4">
    <property type="entry name" value="EXPORTED PROTEIN"/>
    <property type="match status" value="1"/>
</dbReference>
<evidence type="ECO:0000313" key="4">
    <source>
        <dbReference type="Proteomes" id="UP001165293"/>
    </source>
</evidence>
<sequence>MTPRATPLLFALLVLAALFGFAPRAHAASCSVAATAMAFGTYDPISATPRDSSADVSVDCNGNGNQTSVGITFDAGTYGSFATSRAMGQGANRLYYNLYVDASRTTVFGSGVSVSCTTGVDSPGCTGSNPSGGALRATRTIFGRMPTGQDVASGPYSDVVRITITF</sequence>
<evidence type="ECO:0000313" key="3">
    <source>
        <dbReference type="EMBL" id="MCC8361670.1"/>
    </source>
</evidence>
<dbReference type="SMART" id="SM00972">
    <property type="entry name" value="SCPU"/>
    <property type="match status" value="1"/>
</dbReference>
<comment type="caution">
    <text evidence="3">The sequence shown here is derived from an EMBL/GenBank/DDBJ whole genome shotgun (WGS) entry which is preliminary data.</text>
</comment>
<evidence type="ECO:0000259" key="2">
    <source>
        <dbReference type="Pfam" id="PF05229"/>
    </source>
</evidence>
<feature type="domain" description="Spore coat protein U/FanG" evidence="2">
    <location>
        <begin position="25"/>
        <end position="163"/>
    </location>
</feature>
<dbReference type="Pfam" id="PF05229">
    <property type="entry name" value="SCPU"/>
    <property type="match status" value="1"/>
</dbReference>